<keyword evidence="2" id="KW-1185">Reference proteome</keyword>
<evidence type="ECO:0008006" key="3">
    <source>
        <dbReference type="Google" id="ProtNLM"/>
    </source>
</evidence>
<dbReference type="SUPFAM" id="SSF52799">
    <property type="entry name" value="(Phosphotyrosine protein) phosphatases II"/>
    <property type="match status" value="1"/>
</dbReference>
<reference evidence="1 2" key="1">
    <citation type="submission" date="2011-02" db="EMBL/GenBank/DDBJ databases">
        <title>The Genome Sequence of Sphaeroforma arctica JP610.</title>
        <authorList>
            <consortium name="The Broad Institute Genome Sequencing Platform"/>
            <person name="Russ C."/>
            <person name="Cuomo C."/>
            <person name="Young S.K."/>
            <person name="Zeng Q."/>
            <person name="Gargeya S."/>
            <person name="Alvarado L."/>
            <person name="Berlin A."/>
            <person name="Chapman S.B."/>
            <person name="Chen Z."/>
            <person name="Freedman E."/>
            <person name="Gellesch M."/>
            <person name="Goldberg J."/>
            <person name="Griggs A."/>
            <person name="Gujja S."/>
            <person name="Heilman E."/>
            <person name="Heiman D."/>
            <person name="Howarth C."/>
            <person name="Mehta T."/>
            <person name="Neiman D."/>
            <person name="Pearson M."/>
            <person name="Roberts A."/>
            <person name="Saif S."/>
            <person name="Shea T."/>
            <person name="Shenoy N."/>
            <person name="Sisk P."/>
            <person name="Stolte C."/>
            <person name="Sykes S."/>
            <person name="White J."/>
            <person name="Yandava C."/>
            <person name="Burger G."/>
            <person name="Gray M.W."/>
            <person name="Holland P.W.H."/>
            <person name="King N."/>
            <person name="Lang F.B.F."/>
            <person name="Roger A.J."/>
            <person name="Ruiz-Trillo I."/>
            <person name="Haas B."/>
            <person name="Nusbaum C."/>
            <person name="Birren B."/>
        </authorList>
    </citation>
    <scope>NUCLEOTIDE SEQUENCE [LARGE SCALE GENOMIC DNA]</scope>
    <source>
        <strain evidence="1 2">JP610</strain>
    </source>
</reference>
<dbReference type="EMBL" id="KQ241761">
    <property type="protein sequence ID" value="KNC84482.1"/>
    <property type="molecule type" value="Genomic_DNA"/>
</dbReference>
<evidence type="ECO:0000313" key="1">
    <source>
        <dbReference type="EMBL" id="KNC84482.1"/>
    </source>
</evidence>
<dbReference type="GeneID" id="25903792"/>
<accession>A0A0L0G637</accession>
<feature type="non-terminal residue" evidence="1">
    <location>
        <position position="1"/>
    </location>
</feature>
<gene>
    <name evidence="1" type="ORF">SARC_03288</name>
</gene>
<dbReference type="Gene3D" id="3.90.190.10">
    <property type="entry name" value="Protein tyrosine phosphatase superfamily"/>
    <property type="match status" value="1"/>
</dbReference>
<name>A0A0L0G637_9EUKA</name>
<organism evidence="1 2">
    <name type="scientific">Sphaeroforma arctica JP610</name>
    <dbReference type="NCBI Taxonomy" id="667725"/>
    <lineage>
        <taxon>Eukaryota</taxon>
        <taxon>Ichthyosporea</taxon>
        <taxon>Ichthyophonida</taxon>
        <taxon>Sphaeroforma</taxon>
    </lineage>
</organism>
<dbReference type="AlphaFoldDB" id="A0A0L0G637"/>
<proteinExistence type="predicted"/>
<dbReference type="InterPro" id="IPR029021">
    <property type="entry name" value="Prot-tyrosine_phosphatase-like"/>
</dbReference>
<dbReference type="OrthoDB" id="2017893at2759"/>
<dbReference type="RefSeq" id="XP_014158384.1">
    <property type="nucleotide sequence ID" value="XM_014302909.1"/>
</dbReference>
<dbReference type="Proteomes" id="UP000054560">
    <property type="component" value="Unassembled WGS sequence"/>
</dbReference>
<sequence>ISYEEAYDKVHAARPYIEPNSGFVEQLQLYEKMGFKIDERNPEYIALTKNTMM</sequence>
<protein>
    <recommendedName>
        <fullName evidence="3">Dual specificity phosphatase catalytic domain-containing protein</fullName>
    </recommendedName>
</protein>
<evidence type="ECO:0000313" key="2">
    <source>
        <dbReference type="Proteomes" id="UP000054560"/>
    </source>
</evidence>